<dbReference type="FunFam" id="3.40.50.300:FF:001544">
    <property type="entry name" value="ATP-dependent DNA helicase"/>
    <property type="match status" value="1"/>
</dbReference>
<dbReference type="InterPro" id="IPR044876">
    <property type="entry name" value="HRDC_dom_sf"/>
</dbReference>
<dbReference type="InterPro" id="IPR011545">
    <property type="entry name" value="DEAD/DEAH_box_helicase_dom"/>
</dbReference>
<feature type="compositionally biased region" description="Polar residues" evidence="14">
    <location>
        <begin position="1234"/>
        <end position="1250"/>
    </location>
</feature>
<dbReference type="GO" id="GO:0005634">
    <property type="term" value="C:nucleus"/>
    <property type="evidence" value="ECO:0000318"/>
    <property type="project" value="GO_Central"/>
</dbReference>
<dbReference type="PROSITE" id="PS00690">
    <property type="entry name" value="DEAH_ATP_HELICASE"/>
    <property type="match status" value="1"/>
</dbReference>
<comment type="subcellular location">
    <subcellularLocation>
        <location evidence="1">Nucleus</location>
    </subcellularLocation>
</comment>
<dbReference type="Pfam" id="PF00271">
    <property type="entry name" value="Helicase_C"/>
    <property type="match status" value="1"/>
</dbReference>
<evidence type="ECO:0000259" key="15">
    <source>
        <dbReference type="PROSITE" id="PS50967"/>
    </source>
</evidence>
<feature type="compositionally biased region" description="Polar residues" evidence="14">
    <location>
        <begin position="87"/>
        <end position="101"/>
    </location>
</feature>
<proteinExistence type="inferred from homology"/>
<dbReference type="GO" id="GO:0000724">
    <property type="term" value="P:double-strand break repair via homologous recombination"/>
    <property type="evidence" value="ECO:0000318"/>
    <property type="project" value="GO_Central"/>
</dbReference>
<dbReference type="FunFam" id="3.40.50.300:FF:001975">
    <property type="entry name" value="ATP-dependent DNA helicase"/>
    <property type="match status" value="1"/>
</dbReference>
<dbReference type="GO" id="GO:0003677">
    <property type="term" value="F:DNA binding"/>
    <property type="evidence" value="ECO:0007669"/>
    <property type="project" value="UniProtKB-KW"/>
</dbReference>
<dbReference type="EC" id="5.6.2.4" evidence="13"/>
<dbReference type="SUPFAM" id="SSF52540">
    <property type="entry name" value="P-loop containing nucleoside triphosphate hydrolases"/>
    <property type="match status" value="2"/>
</dbReference>
<keyword evidence="10" id="KW-0413">Isomerase</keyword>
<dbReference type="GO" id="GO:0009378">
    <property type="term" value="F:four-way junction helicase activity"/>
    <property type="evidence" value="ECO:0000318"/>
    <property type="project" value="GO_Central"/>
</dbReference>
<feature type="region of interest" description="Disordered" evidence="14">
    <location>
        <begin position="1140"/>
        <end position="1189"/>
    </location>
</feature>
<dbReference type="Pfam" id="PF00270">
    <property type="entry name" value="DEAD"/>
    <property type="match status" value="1"/>
</dbReference>
<feature type="domain" description="Helicase ATP-binding" evidence="16">
    <location>
        <begin position="424"/>
        <end position="603"/>
    </location>
</feature>
<feature type="region of interest" description="Disordered" evidence="14">
    <location>
        <begin position="940"/>
        <end position="959"/>
    </location>
</feature>
<feature type="region of interest" description="Disordered" evidence="14">
    <location>
        <begin position="196"/>
        <end position="229"/>
    </location>
</feature>
<dbReference type="SUPFAM" id="SSF47819">
    <property type="entry name" value="HRDC-like"/>
    <property type="match status" value="1"/>
</dbReference>
<dbReference type="GO" id="GO:0005694">
    <property type="term" value="C:chromosome"/>
    <property type="evidence" value="ECO:0000318"/>
    <property type="project" value="GO_Central"/>
</dbReference>
<dbReference type="KEGG" id="uma:UMAG_02874"/>
<feature type="region of interest" description="Disordered" evidence="14">
    <location>
        <begin position="1269"/>
        <end position="1291"/>
    </location>
</feature>
<keyword evidence="7" id="KW-0067">ATP-binding</keyword>
<dbReference type="eggNOG" id="KOG0351">
    <property type="taxonomic scope" value="Eukaryota"/>
</dbReference>
<feature type="compositionally biased region" description="Low complexity" evidence="14">
    <location>
        <begin position="1211"/>
        <end position="1228"/>
    </location>
</feature>
<dbReference type="InterPro" id="IPR002464">
    <property type="entry name" value="DNA/RNA_helicase_DEAH_CS"/>
</dbReference>
<evidence type="ECO:0000259" key="17">
    <source>
        <dbReference type="PROSITE" id="PS51194"/>
    </source>
</evidence>
<keyword evidence="19" id="KW-1185">Reference proteome</keyword>
<dbReference type="SMART" id="SM00956">
    <property type="entry name" value="RQC"/>
    <property type="match status" value="1"/>
</dbReference>
<keyword evidence="3" id="KW-0547">Nucleotide-binding</keyword>
<feature type="compositionally biased region" description="Polar residues" evidence="14">
    <location>
        <begin position="1166"/>
        <end position="1175"/>
    </location>
</feature>
<feature type="compositionally biased region" description="Polar residues" evidence="14">
    <location>
        <begin position="196"/>
        <end position="217"/>
    </location>
</feature>
<dbReference type="PANTHER" id="PTHR13710:SF153">
    <property type="entry name" value="RECQ-LIKE DNA HELICASE BLM"/>
    <property type="match status" value="1"/>
</dbReference>
<comment type="catalytic activity">
    <reaction evidence="12">
        <text>Couples ATP hydrolysis with the unwinding of duplex DNA by translocating in the 3'-5' direction.</text>
        <dbReference type="EC" id="5.6.2.4"/>
    </reaction>
</comment>
<evidence type="ECO:0000256" key="11">
    <source>
        <dbReference type="ARBA" id="ARBA00023242"/>
    </source>
</evidence>
<dbReference type="InterPro" id="IPR027417">
    <property type="entry name" value="P-loop_NTPase"/>
</dbReference>
<dbReference type="Gene3D" id="1.10.10.10">
    <property type="entry name" value="Winged helix-like DNA-binding domain superfamily/Winged helix DNA-binding domain"/>
    <property type="match status" value="1"/>
</dbReference>
<feature type="compositionally biased region" description="Basic and acidic residues" evidence="14">
    <location>
        <begin position="31"/>
        <end position="54"/>
    </location>
</feature>
<keyword evidence="4" id="KW-0227">DNA damage</keyword>
<evidence type="ECO:0000259" key="16">
    <source>
        <dbReference type="PROSITE" id="PS51192"/>
    </source>
</evidence>
<feature type="domain" description="HRDC" evidence="15">
    <location>
        <begin position="1057"/>
        <end position="1139"/>
    </location>
</feature>
<dbReference type="InterPro" id="IPR018982">
    <property type="entry name" value="RQC_domain"/>
</dbReference>
<feature type="compositionally biased region" description="Polar residues" evidence="14">
    <location>
        <begin position="255"/>
        <end position="275"/>
    </location>
</feature>
<gene>
    <name evidence="18" type="ORF">UMAG_02874</name>
</gene>
<evidence type="ECO:0000256" key="9">
    <source>
        <dbReference type="ARBA" id="ARBA00023204"/>
    </source>
</evidence>
<evidence type="ECO:0000256" key="5">
    <source>
        <dbReference type="ARBA" id="ARBA00022801"/>
    </source>
</evidence>
<name>A0A0D1CQL4_MYCMD</name>
<keyword evidence="9" id="KW-0234">DNA repair</keyword>
<evidence type="ECO:0000256" key="8">
    <source>
        <dbReference type="ARBA" id="ARBA00023125"/>
    </source>
</evidence>
<keyword evidence="5" id="KW-0378">Hydrolase</keyword>
<evidence type="ECO:0000256" key="7">
    <source>
        <dbReference type="ARBA" id="ARBA00022840"/>
    </source>
</evidence>
<sequence>MPQSALTPNTPYRACKAEDRRSGIIYLDDDEHTHLDDVKHVGARDRPSPKRSITDDQDASTAQKRSRSGPSAASISNVSGGLPSGSRLPQPTSSGSISQTPRKYPPLGSSQTAPPQYDSQYDKYSEDELRIDFAAKEQILRGRLAQLQTLELGWHGPEAWYQKHEAFERVHEMQKKLAHIAWALGAKEFGAVPAPSLTSATTPGHTAENTSRRSTPVRSLPANPYSDSAVRTTSSSFQILGDNMVSAARKPLASPVTTSREQTPSSTASKSNSTAPLRVLRDPSHILHASDDIVSANENSTDLPEIVDNSIQHRTQADEAPSVATSAVNVDDQDGFLQGSLSADRRDQPIVNAQIYELSDDDEDDVEAMPVEEKFKLCGPSMQEPMSKDQLRSMPHYPWTTQVGYVLKKFFKLKRFRRNQLEAINGTLSGRDVFVLMPTGGGKSLCYQLPACIDTDKATGVSIVISPLLSLIEDQVLDLVRKDVPAVKLTGDMSANDRRDAFNTARDRVGSLRLLYVTPEFIRQSNQAMELLDLLYSQKRLARIVVDEAHCVSQWGHDFRPHYTELGALRDKYPQVPIMALTATANARVIKDVKSCLKMRNVLQLSSSFNRPNLEYQVRKKPKSKLIDEIASFILTSHKDECGIVYCFSRESCETVADDLKKHGITAHHYHAKLGKDDRSKVQQRWKNGEYKVIVATIAFGMGIDKPDVRFVIHHSLPKSLEGYYQETGRAGRDGLDSVCILYYSWTDVRRMENMMLSEEKSQEAIDRSIDSLREMQRFCENEIECRRVQVLRYFGESGFTSEQCRSTCDNCCRQSGAIYIQDVTELAVKAIKLVKAIADKGGRWTLPHCAEVFYGHRTKKIREAGHDKLEMHGAGSEIAKVEIHRLFEHLCSEGVFKLKDVMNRAGFNTSYLMVGSAADKVLNGQKAIKMQVAAKVSAASSSLNNGRGQNTRKQQRQLRDEDFAEFDEDAHDISNVSLTPPSRVEPQAGTTDGSLDDDNWIPEEMFTDNFDLDADTDDDAPLAADNQAANGSRRVVSNAAGSDDSADDFEIDPRSSDVNQGCYRELKKLDDRLARQEKQSRGWLIRDDKLQEISVLAACSIDALSSCLRGTDGARWVQKYGSLYIEICQRFLQTERRAPDVGRTAATGGTGRRSTLARNAEAEPTANTPKSSATAGLRKERAAPRKSALAAAASLGQYTYQDPDTRATRSRGSGASARNASRATSGNGRAAHASSNSTADSRVSATAAQAPQPLKRITLHRGFLGGANATPAIRPMPLASSSTPNLPRSG</sequence>
<dbReference type="InterPro" id="IPR001650">
    <property type="entry name" value="Helicase_C-like"/>
</dbReference>
<evidence type="ECO:0000256" key="6">
    <source>
        <dbReference type="ARBA" id="ARBA00022806"/>
    </source>
</evidence>
<dbReference type="SMART" id="SM00490">
    <property type="entry name" value="HELICc"/>
    <property type="match status" value="1"/>
</dbReference>
<dbReference type="EMBL" id="CM003146">
    <property type="protein sequence ID" value="KIS68888.1"/>
    <property type="molecule type" value="Genomic_DNA"/>
</dbReference>
<dbReference type="PROSITE" id="PS51192">
    <property type="entry name" value="HELICASE_ATP_BIND_1"/>
    <property type="match status" value="1"/>
</dbReference>
<dbReference type="Gene3D" id="3.40.50.300">
    <property type="entry name" value="P-loop containing nucleotide triphosphate hydrolases"/>
    <property type="match status" value="2"/>
</dbReference>
<evidence type="ECO:0000256" key="1">
    <source>
        <dbReference type="ARBA" id="ARBA00004123"/>
    </source>
</evidence>
<reference evidence="18 19" key="1">
    <citation type="journal article" date="2006" name="Nature">
        <title>Insights from the genome of the biotrophic fungal plant pathogen Ustilago maydis.</title>
        <authorList>
            <person name="Kamper J."/>
            <person name="Kahmann R."/>
            <person name="Bolker M."/>
            <person name="Ma L.J."/>
            <person name="Brefort T."/>
            <person name="Saville B.J."/>
            <person name="Banuett F."/>
            <person name="Kronstad J.W."/>
            <person name="Gold S.E."/>
            <person name="Muller O."/>
            <person name="Perlin M.H."/>
            <person name="Wosten H.A."/>
            <person name="de Vries R."/>
            <person name="Ruiz-Herrera J."/>
            <person name="Reynaga-Pena C.G."/>
            <person name="Snetselaar K."/>
            <person name="McCann M."/>
            <person name="Perez-Martin J."/>
            <person name="Feldbrugge M."/>
            <person name="Basse C.W."/>
            <person name="Steinberg G."/>
            <person name="Ibeas J.I."/>
            <person name="Holloman W."/>
            <person name="Guzman P."/>
            <person name="Farman M."/>
            <person name="Stajich J.E."/>
            <person name="Sentandreu R."/>
            <person name="Gonzalez-Prieto J.M."/>
            <person name="Kennell J.C."/>
            <person name="Molina L."/>
            <person name="Schirawski J."/>
            <person name="Mendoza-Mendoza A."/>
            <person name="Greilinger D."/>
            <person name="Munch K."/>
            <person name="Rossel N."/>
            <person name="Scherer M."/>
            <person name="Vranes M."/>
            <person name="Ladendorf O."/>
            <person name="Vincon V."/>
            <person name="Fuchs U."/>
            <person name="Sandrock B."/>
            <person name="Meng S."/>
            <person name="Ho E.C."/>
            <person name="Cahill M.J."/>
            <person name="Boyce K.J."/>
            <person name="Klose J."/>
            <person name="Klosterman S.J."/>
            <person name="Deelstra H.J."/>
            <person name="Ortiz-Castellanos L."/>
            <person name="Li W."/>
            <person name="Sanchez-Alonso P."/>
            <person name="Schreier P.H."/>
            <person name="Hauser-Hahn I."/>
            <person name="Vaupel M."/>
            <person name="Koopmann E."/>
            <person name="Friedrich G."/>
            <person name="Voss H."/>
            <person name="Schluter T."/>
            <person name="Margolis J."/>
            <person name="Platt D."/>
            <person name="Swimmer C."/>
            <person name="Gnirke A."/>
            <person name="Chen F."/>
            <person name="Vysotskaia V."/>
            <person name="Mannhaupt G."/>
            <person name="Guldener U."/>
            <person name="Munsterkotter M."/>
            <person name="Haase D."/>
            <person name="Oesterheld M."/>
            <person name="Mewes H.W."/>
            <person name="Mauceli E.W."/>
            <person name="DeCaprio D."/>
            <person name="Wade C.M."/>
            <person name="Butler J."/>
            <person name="Young S."/>
            <person name="Jaffe D.B."/>
            <person name="Calvo S."/>
            <person name="Nusbaum C."/>
            <person name="Galagan J."/>
            <person name="Birren B.W."/>
        </authorList>
    </citation>
    <scope>NUCLEOTIDE SEQUENCE [LARGE SCALE GENOMIC DNA]</scope>
    <source>
        <strain evidence="19">DSM 14603 / FGSC 9021 / UM521</strain>
    </source>
</reference>
<dbReference type="Pfam" id="PF09382">
    <property type="entry name" value="RQC"/>
    <property type="match status" value="1"/>
</dbReference>
<dbReference type="GO" id="GO:0043138">
    <property type="term" value="F:3'-5' DNA helicase activity"/>
    <property type="evidence" value="ECO:0000318"/>
    <property type="project" value="GO_Central"/>
</dbReference>
<dbReference type="InterPro" id="IPR014001">
    <property type="entry name" value="Helicase_ATP-bd"/>
</dbReference>
<keyword evidence="6" id="KW-0347">Helicase</keyword>
<organism evidence="18 19">
    <name type="scientific">Mycosarcoma maydis</name>
    <name type="common">Corn smut fungus</name>
    <name type="synonym">Ustilago maydis</name>
    <dbReference type="NCBI Taxonomy" id="5270"/>
    <lineage>
        <taxon>Eukaryota</taxon>
        <taxon>Fungi</taxon>
        <taxon>Dikarya</taxon>
        <taxon>Basidiomycota</taxon>
        <taxon>Ustilaginomycotina</taxon>
        <taxon>Ustilaginomycetes</taxon>
        <taxon>Ustilaginales</taxon>
        <taxon>Ustilaginaceae</taxon>
        <taxon>Mycosarcoma</taxon>
    </lineage>
</organism>
<feature type="domain" description="Helicase C-terminal" evidence="17">
    <location>
        <begin position="626"/>
        <end position="777"/>
    </location>
</feature>
<evidence type="ECO:0000313" key="18">
    <source>
        <dbReference type="EMBL" id="KIS68888.1"/>
    </source>
</evidence>
<dbReference type="FunFam" id="1.10.10.10:FF:000495">
    <property type="entry name" value="RecQ family helicase MusN"/>
    <property type="match status" value="1"/>
</dbReference>
<evidence type="ECO:0000256" key="12">
    <source>
        <dbReference type="ARBA" id="ARBA00034617"/>
    </source>
</evidence>
<dbReference type="FunCoup" id="A0A0D1CQL4">
    <property type="interactions" value="188"/>
</dbReference>
<keyword evidence="8" id="KW-0238">DNA-binding</keyword>
<evidence type="ECO:0000256" key="10">
    <source>
        <dbReference type="ARBA" id="ARBA00023235"/>
    </source>
</evidence>
<evidence type="ECO:0000256" key="13">
    <source>
        <dbReference type="ARBA" id="ARBA00034808"/>
    </source>
</evidence>
<dbReference type="InterPro" id="IPR004589">
    <property type="entry name" value="DNA_helicase_ATP-dep_RecQ"/>
</dbReference>
<evidence type="ECO:0000256" key="2">
    <source>
        <dbReference type="ARBA" id="ARBA00005446"/>
    </source>
</evidence>
<feature type="compositionally biased region" description="Polar residues" evidence="14">
    <location>
        <begin position="108"/>
        <end position="119"/>
    </location>
</feature>
<feature type="compositionally biased region" description="Polar residues" evidence="14">
    <location>
        <begin position="59"/>
        <end position="79"/>
    </location>
</feature>
<dbReference type="GO" id="GO:0005737">
    <property type="term" value="C:cytoplasm"/>
    <property type="evidence" value="ECO:0000318"/>
    <property type="project" value="GO_Central"/>
</dbReference>
<dbReference type="Gene3D" id="1.10.150.80">
    <property type="entry name" value="HRDC domain"/>
    <property type="match status" value="1"/>
</dbReference>
<dbReference type="GO" id="GO:0006260">
    <property type="term" value="P:DNA replication"/>
    <property type="evidence" value="ECO:0000318"/>
    <property type="project" value="GO_Central"/>
</dbReference>
<dbReference type="Proteomes" id="UP000000561">
    <property type="component" value="Chromosome 7"/>
</dbReference>
<keyword evidence="11" id="KW-0539">Nucleus</keyword>
<feature type="region of interest" description="Disordered" evidence="14">
    <location>
        <begin position="28"/>
        <end position="122"/>
    </location>
</feature>
<dbReference type="Pfam" id="PF16124">
    <property type="entry name" value="RecQ_Zn_bind"/>
    <property type="match status" value="1"/>
</dbReference>
<dbReference type="STRING" id="237631.A0A0D1CQL4"/>
<dbReference type="PROSITE" id="PS51194">
    <property type="entry name" value="HELICASE_CTER"/>
    <property type="match status" value="1"/>
</dbReference>
<dbReference type="InterPro" id="IPR032284">
    <property type="entry name" value="RecQ_Zn-bd"/>
</dbReference>
<dbReference type="GO" id="GO:0005524">
    <property type="term" value="F:ATP binding"/>
    <property type="evidence" value="ECO:0007669"/>
    <property type="project" value="UniProtKB-KW"/>
</dbReference>
<accession>A0A0D1CQL4</accession>
<dbReference type="CDD" id="cd18794">
    <property type="entry name" value="SF2_C_RecQ"/>
    <property type="match status" value="1"/>
</dbReference>
<dbReference type="SMART" id="SM00487">
    <property type="entry name" value="DEXDc"/>
    <property type="match status" value="1"/>
</dbReference>
<feature type="compositionally biased region" description="Polar residues" evidence="14">
    <location>
        <begin position="944"/>
        <end position="953"/>
    </location>
</feature>
<feature type="region of interest" description="Disordered" evidence="14">
    <location>
        <begin position="972"/>
        <end position="1055"/>
    </location>
</feature>
<dbReference type="InterPro" id="IPR010997">
    <property type="entry name" value="HRDC-like_sf"/>
</dbReference>
<dbReference type="GO" id="GO:0016787">
    <property type="term" value="F:hydrolase activity"/>
    <property type="evidence" value="ECO:0007669"/>
    <property type="project" value="UniProtKB-KW"/>
</dbReference>
<dbReference type="InParanoid" id="A0A0D1CQL4"/>
<evidence type="ECO:0000256" key="3">
    <source>
        <dbReference type="ARBA" id="ARBA00022741"/>
    </source>
</evidence>
<feature type="region of interest" description="Disordered" evidence="14">
    <location>
        <begin position="250"/>
        <end position="278"/>
    </location>
</feature>
<feature type="compositionally biased region" description="Low complexity" evidence="14">
    <location>
        <begin position="1143"/>
        <end position="1159"/>
    </location>
</feature>
<dbReference type="PROSITE" id="PS50967">
    <property type="entry name" value="HRDC"/>
    <property type="match status" value="1"/>
</dbReference>
<dbReference type="NCBIfam" id="TIGR00614">
    <property type="entry name" value="recQ_fam"/>
    <property type="match status" value="1"/>
</dbReference>
<feature type="compositionally biased region" description="Acidic residues" evidence="14">
    <location>
        <begin position="1011"/>
        <end position="1021"/>
    </location>
</feature>
<dbReference type="PANTHER" id="PTHR13710">
    <property type="entry name" value="DNA HELICASE RECQ FAMILY MEMBER"/>
    <property type="match status" value="1"/>
</dbReference>
<evidence type="ECO:0000313" key="19">
    <source>
        <dbReference type="Proteomes" id="UP000000561"/>
    </source>
</evidence>
<dbReference type="RefSeq" id="XP_011389305.1">
    <property type="nucleotide sequence ID" value="XM_011391003.1"/>
</dbReference>
<protein>
    <recommendedName>
        <fullName evidence="13">DNA 3'-5' helicase</fullName>
        <ecNumber evidence="13">5.6.2.4</ecNumber>
    </recommendedName>
</protein>
<evidence type="ECO:0000256" key="4">
    <source>
        <dbReference type="ARBA" id="ARBA00022763"/>
    </source>
</evidence>
<feature type="region of interest" description="Disordered" evidence="14">
    <location>
        <begin position="1201"/>
        <end position="1255"/>
    </location>
</feature>
<dbReference type="InterPro" id="IPR036388">
    <property type="entry name" value="WH-like_DNA-bd_sf"/>
</dbReference>
<dbReference type="VEuPathDB" id="FungiDB:UMAG_02874"/>
<dbReference type="OrthoDB" id="10261556at2759"/>
<dbReference type="GeneID" id="23563515"/>
<dbReference type="InterPro" id="IPR002121">
    <property type="entry name" value="HRDC_dom"/>
</dbReference>
<evidence type="ECO:0000256" key="14">
    <source>
        <dbReference type="SAM" id="MobiDB-lite"/>
    </source>
</evidence>
<dbReference type="CDD" id="cd17920">
    <property type="entry name" value="DEXHc_RecQ"/>
    <property type="match status" value="1"/>
</dbReference>
<dbReference type="OMA" id="FRTHQKE"/>
<feature type="compositionally biased region" description="Polar residues" evidence="14">
    <location>
        <begin position="1280"/>
        <end position="1291"/>
    </location>
</feature>
<comment type="similarity">
    <text evidence="2">Belongs to the helicase family. RecQ subfamily.</text>
</comment>